<proteinExistence type="predicted"/>
<name>A0A9D4I1M3_DREPO</name>
<dbReference type="Gene3D" id="3.40.50.2300">
    <property type="match status" value="1"/>
</dbReference>
<dbReference type="SUPFAM" id="SSF53822">
    <property type="entry name" value="Periplasmic binding protein-like I"/>
    <property type="match status" value="1"/>
</dbReference>
<dbReference type="InterPro" id="IPR028082">
    <property type="entry name" value="Peripla_BP_I"/>
</dbReference>
<evidence type="ECO:0000313" key="1">
    <source>
        <dbReference type="EMBL" id="KAH3740482.1"/>
    </source>
</evidence>
<comment type="caution">
    <text evidence="1">The sequence shown here is derived from an EMBL/GenBank/DDBJ whole genome shotgun (WGS) entry which is preliminary data.</text>
</comment>
<sequence>MTHCILKSTLSSFNAIGFRVTQVHKLHKAMEYDDDNEYTDIDATLNSVKHERRSNEFNLRNVMLQANKLNMTNGEYQFLYTYGRIATQHILETNFGKDRLWRRGDENDAFARQAVENMLLDPKHRHVVAFIVGQKVVISDICCTPILSSLISIRNSVRHRRDKTVLGNVRALYSVISEGSIIFVQGDWNARFCPDGCKNDTRPEADNESLPILKPEVGE</sequence>
<reference evidence="1" key="2">
    <citation type="submission" date="2020-11" db="EMBL/GenBank/DDBJ databases">
        <authorList>
            <person name="McCartney M.A."/>
            <person name="Auch B."/>
            <person name="Kono T."/>
            <person name="Mallez S."/>
            <person name="Becker A."/>
            <person name="Gohl D.M."/>
            <person name="Silverstein K.A.T."/>
            <person name="Koren S."/>
            <person name="Bechman K.B."/>
            <person name="Herman A."/>
            <person name="Abrahante J.E."/>
            <person name="Garbe J."/>
        </authorList>
    </citation>
    <scope>NUCLEOTIDE SEQUENCE</scope>
    <source>
        <strain evidence="1">Duluth1</strain>
        <tissue evidence="1">Whole animal</tissue>
    </source>
</reference>
<accession>A0A9D4I1M3</accession>
<dbReference type="EMBL" id="JAIWYP010000011">
    <property type="protein sequence ID" value="KAH3740482.1"/>
    <property type="molecule type" value="Genomic_DNA"/>
</dbReference>
<gene>
    <name evidence="1" type="ORF">DPMN_047188</name>
</gene>
<protein>
    <submittedName>
        <fullName evidence="1">Uncharacterized protein</fullName>
    </submittedName>
</protein>
<keyword evidence="2" id="KW-1185">Reference proteome</keyword>
<reference evidence="1" key="1">
    <citation type="journal article" date="2019" name="bioRxiv">
        <title>The Genome of the Zebra Mussel, Dreissena polymorpha: A Resource for Invasive Species Research.</title>
        <authorList>
            <person name="McCartney M.A."/>
            <person name="Auch B."/>
            <person name="Kono T."/>
            <person name="Mallez S."/>
            <person name="Zhang Y."/>
            <person name="Obille A."/>
            <person name="Becker A."/>
            <person name="Abrahante J.E."/>
            <person name="Garbe J."/>
            <person name="Badalamenti J.P."/>
            <person name="Herman A."/>
            <person name="Mangelson H."/>
            <person name="Liachko I."/>
            <person name="Sullivan S."/>
            <person name="Sone E.D."/>
            <person name="Koren S."/>
            <person name="Silverstein K.A.T."/>
            <person name="Beckman K.B."/>
            <person name="Gohl D.M."/>
        </authorList>
    </citation>
    <scope>NUCLEOTIDE SEQUENCE</scope>
    <source>
        <strain evidence="1">Duluth1</strain>
        <tissue evidence="1">Whole animal</tissue>
    </source>
</reference>
<dbReference type="AlphaFoldDB" id="A0A9D4I1M3"/>
<organism evidence="1 2">
    <name type="scientific">Dreissena polymorpha</name>
    <name type="common">Zebra mussel</name>
    <name type="synonym">Mytilus polymorpha</name>
    <dbReference type="NCBI Taxonomy" id="45954"/>
    <lineage>
        <taxon>Eukaryota</taxon>
        <taxon>Metazoa</taxon>
        <taxon>Spiralia</taxon>
        <taxon>Lophotrochozoa</taxon>
        <taxon>Mollusca</taxon>
        <taxon>Bivalvia</taxon>
        <taxon>Autobranchia</taxon>
        <taxon>Heteroconchia</taxon>
        <taxon>Euheterodonta</taxon>
        <taxon>Imparidentia</taxon>
        <taxon>Neoheterodontei</taxon>
        <taxon>Myida</taxon>
        <taxon>Dreissenoidea</taxon>
        <taxon>Dreissenidae</taxon>
        <taxon>Dreissena</taxon>
    </lineage>
</organism>
<dbReference type="Proteomes" id="UP000828390">
    <property type="component" value="Unassembled WGS sequence"/>
</dbReference>
<evidence type="ECO:0000313" key="2">
    <source>
        <dbReference type="Proteomes" id="UP000828390"/>
    </source>
</evidence>